<dbReference type="Gene3D" id="2.20.25.110">
    <property type="entry name" value="S-adenosyl-L-methionine-dependent methyltransferases"/>
    <property type="match status" value="1"/>
</dbReference>
<dbReference type="RefSeq" id="WP_070370742.1">
    <property type="nucleotide sequence ID" value="NZ_LKEU01000027.1"/>
</dbReference>
<dbReference type="GO" id="GO:0008168">
    <property type="term" value="F:methyltransferase activity"/>
    <property type="evidence" value="ECO:0007669"/>
    <property type="project" value="UniProtKB-KW"/>
</dbReference>
<dbReference type="EMBL" id="LKEU01000027">
    <property type="protein sequence ID" value="OFV70831.1"/>
    <property type="molecule type" value="Genomic_DNA"/>
</dbReference>
<dbReference type="Gene3D" id="3.40.50.150">
    <property type="entry name" value="Vaccinia Virus protein VP39"/>
    <property type="match status" value="1"/>
</dbReference>
<reference evidence="2 3" key="1">
    <citation type="submission" date="2015-09" db="EMBL/GenBank/DDBJ databases">
        <title>Genome sequence of Acetobacterium wieringae DSM 1911.</title>
        <authorList>
            <person name="Poehlein A."/>
            <person name="Bengelsdorf F.R."/>
            <person name="Schiel-Bengelsdorf B."/>
            <person name="Duerre P."/>
            <person name="Daniel R."/>
        </authorList>
    </citation>
    <scope>NUCLEOTIDE SEQUENCE [LARGE SCALE GENOMIC DNA]</scope>
    <source>
        <strain evidence="2 3">DSM 1911</strain>
    </source>
</reference>
<proteinExistence type="predicted"/>
<comment type="caution">
    <text evidence="2">The sequence shown here is derived from an EMBL/GenBank/DDBJ whole genome shotgun (WGS) entry which is preliminary data.</text>
</comment>
<keyword evidence="2" id="KW-0808">Transferase</keyword>
<evidence type="ECO:0000313" key="2">
    <source>
        <dbReference type="EMBL" id="OFV70831.1"/>
    </source>
</evidence>
<dbReference type="OrthoDB" id="9804312at2"/>
<organism evidence="2 3">
    <name type="scientific">Acetobacterium wieringae</name>
    <dbReference type="NCBI Taxonomy" id="52694"/>
    <lineage>
        <taxon>Bacteria</taxon>
        <taxon>Bacillati</taxon>
        <taxon>Bacillota</taxon>
        <taxon>Clostridia</taxon>
        <taxon>Eubacteriales</taxon>
        <taxon>Eubacteriaceae</taxon>
        <taxon>Acetobacterium</taxon>
    </lineage>
</organism>
<feature type="domain" description="Methyltransferase" evidence="1">
    <location>
        <begin position="38"/>
        <end position="135"/>
    </location>
</feature>
<name>A0A1F2PJC3_9FIRM</name>
<dbReference type="AlphaFoldDB" id="A0A1F2PJC3"/>
<sequence length="267" mass="31298">MKKVIGYKDRSEFYQFELVDTVDVPFIKSMINENTNKIMEIPCGTGRIAFEIANANHLVTAADIEPEMVEQFTERLKNHRKKDYITAIVADMCFFDFEDKFDLIVVPREAFQLITGYENAIKALKNMHKHLNYGGKIIIDLFPFGAKIKPLTDIALRPDYYDYEIPDGKFVVDWSKEIEPWIVLTRLHGQLHRSDCITEVTYRFQKNDQRNNTIFDDQIMTIELQNYTTESFEKICDQADVIVNKLYGNYERKAYEPGDPRMLYVLT</sequence>
<accession>A0A1F2PJC3</accession>
<dbReference type="CDD" id="cd02440">
    <property type="entry name" value="AdoMet_MTases"/>
    <property type="match status" value="1"/>
</dbReference>
<dbReference type="InterPro" id="IPR029063">
    <property type="entry name" value="SAM-dependent_MTases_sf"/>
</dbReference>
<dbReference type="Proteomes" id="UP000176244">
    <property type="component" value="Unassembled WGS sequence"/>
</dbReference>
<keyword evidence="2" id="KW-0489">Methyltransferase</keyword>
<dbReference type="Pfam" id="PF13649">
    <property type="entry name" value="Methyltransf_25"/>
    <property type="match status" value="1"/>
</dbReference>
<dbReference type="InterPro" id="IPR041698">
    <property type="entry name" value="Methyltransf_25"/>
</dbReference>
<dbReference type="EC" id="2.1.1.-" evidence="2"/>
<dbReference type="GO" id="GO:0032259">
    <property type="term" value="P:methylation"/>
    <property type="evidence" value="ECO:0007669"/>
    <property type="project" value="UniProtKB-KW"/>
</dbReference>
<dbReference type="SUPFAM" id="SSF53335">
    <property type="entry name" value="S-adenosyl-L-methionine-dependent methyltransferases"/>
    <property type="match status" value="1"/>
</dbReference>
<evidence type="ECO:0000313" key="3">
    <source>
        <dbReference type="Proteomes" id="UP000176244"/>
    </source>
</evidence>
<evidence type="ECO:0000259" key="1">
    <source>
        <dbReference type="Pfam" id="PF13649"/>
    </source>
</evidence>
<gene>
    <name evidence="2" type="primary">cypM</name>
    <name evidence="2" type="ORF">ACWI_14170</name>
</gene>
<protein>
    <submittedName>
        <fullName evidence="2">Cypemycin methyltransferase</fullName>
        <ecNumber evidence="2">2.1.1.-</ecNumber>
    </submittedName>
</protein>
<dbReference type="STRING" id="52694.ACWI_14170"/>